<name>A0ABX4YD43_9LEPT</name>
<accession>A0ABX4YD43</accession>
<dbReference type="RefSeq" id="WP_010410482.1">
    <property type="nucleotide sequence ID" value="NZ_MCRM02000036.1"/>
</dbReference>
<proteinExistence type="predicted"/>
<comment type="caution">
    <text evidence="1">The sequence shown here is derived from an EMBL/GenBank/DDBJ whole genome shotgun (WGS) entry which is preliminary data.</text>
</comment>
<gene>
    <name evidence="1" type="ORF">BES34_020185</name>
</gene>
<protein>
    <submittedName>
        <fullName evidence="1">PilZ domain-containing protein</fullName>
    </submittedName>
</protein>
<dbReference type="EMBL" id="MCRM02000036">
    <property type="protein sequence ID" value="PNV72071.1"/>
    <property type="molecule type" value="Genomic_DNA"/>
</dbReference>
<sequence>MKYSRIPSTLNVRFQEIEDVKIRIAENVLVGLVHRSDSPVEPGTNLAIRIGMVSLSGNIELPMKVIKCDKISDAEFDLYLNYSEMDFGKIEEIEDLIRDLA</sequence>
<organism evidence="1 2">
    <name type="scientific">Leptospira inadai serovar Lyme</name>
    <dbReference type="NCBI Taxonomy" id="293084"/>
    <lineage>
        <taxon>Bacteria</taxon>
        <taxon>Pseudomonadati</taxon>
        <taxon>Spirochaetota</taxon>
        <taxon>Spirochaetia</taxon>
        <taxon>Leptospirales</taxon>
        <taxon>Leptospiraceae</taxon>
        <taxon>Leptospira</taxon>
    </lineage>
</organism>
<evidence type="ECO:0000313" key="1">
    <source>
        <dbReference type="EMBL" id="PNV72071.1"/>
    </source>
</evidence>
<evidence type="ECO:0000313" key="2">
    <source>
        <dbReference type="Proteomes" id="UP000094669"/>
    </source>
</evidence>
<dbReference type="Proteomes" id="UP000094669">
    <property type="component" value="Unassembled WGS sequence"/>
</dbReference>
<keyword evidence="2" id="KW-1185">Reference proteome</keyword>
<reference evidence="1" key="1">
    <citation type="submission" date="2018-01" db="EMBL/GenBank/DDBJ databases">
        <title>Genomic characterization of Leptospira inadai serogroup Lyme isolated from captured rat in Brazil and comparative analysis with human reference strain.</title>
        <authorList>
            <person name="Moreno L.Z."/>
            <person name="Loureiro A.P."/>
            <person name="Miraglia F."/>
            <person name="Kremer F.S."/>
            <person name="Eslabao M.R."/>
            <person name="Dellagostin O.A."/>
            <person name="Lilenbaum W."/>
            <person name="Moreno A.M."/>
        </authorList>
    </citation>
    <scope>NUCLEOTIDE SEQUENCE [LARGE SCALE GENOMIC DNA]</scope>
    <source>
        <strain evidence="1">M34/99</strain>
    </source>
</reference>